<reference evidence="1" key="1">
    <citation type="submission" date="2021-02" db="EMBL/GenBank/DDBJ databases">
        <authorList>
            <person name="Dougan E. K."/>
            <person name="Rhodes N."/>
            <person name="Thang M."/>
            <person name="Chan C."/>
        </authorList>
    </citation>
    <scope>NUCLEOTIDE SEQUENCE</scope>
</reference>
<dbReference type="Proteomes" id="UP000601435">
    <property type="component" value="Unassembled WGS sequence"/>
</dbReference>
<dbReference type="EMBL" id="CAJNJA010059680">
    <property type="protein sequence ID" value="CAE7868444.1"/>
    <property type="molecule type" value="Genomic_DNA"/>
</dbReference>
<dbReference type="OrthoDB" id="406449at2759"/>
<evidence type="ECO:0000313" key="2">
    <source>
        <dbReference type="Proteomes" id="UP000601435"/>
    </source>
</evidence>
<dbReference type="AlphaFoldDB" id="A0A813AL42"/>
<protein>
    <submittedName>
        <fullName evidence="1">Uncharacterized protein</fullName>
    </submittedName>
</protein>
<proteinExistence type="predicted"/>
<gene>
    <name evidence="1" type="ORF">SNEC2469_LOCUS27920</name>
</gene>
<organism evidence="1 2">
    <name type="scientific">Symbiodinium necroappetens</name>
    <dbReference type="NCBI Taxonomy" id="1628268"/>
    <lineage>
        <taxon>Eukaryota</taxon>
        <taxon>Sar</taxon>
        <taxon>Alveolata</taxon>
        <taxon>Dinophyceae</taxon>
        <taxon>Suessiales</taxon>
        <taxon>Symbiodiniaceae</taxon>
        <taxon>Symbiodinium</taxon>
    </lineage>
</organism>
<comment type="caution">
    <text evidence="1">The sequence shown here is derived from an EMBL/GenBank/DDBJ whole genome shotgun (WGS) entry which is preliminary data.</text>
</comment>
<evidence type="ECO:0000313" key="1">
    <source>
        <dbReference type="EMBL" id="CAE7868444.1"/>
    </source>
</evidence>
<keyword evidence="2" id="KW-1185">Reference proteome</keyword>
<accession>A0A813AL42</accession>
<name>A0A813AL42_9DINO</name>
<sequence length="56" mass="6258">MHFVVEDGVSSLGLAFSDMPPSPVIISKARHTERQLLTESCQGYQWFDICLPFCGL</sequence>